<protein>
    <recommendedName>
        <fullName evidence="1">ANTAR domain-containing protein</fullName>
    </recommendedName>
</protein>
<evidence type="ECO:0000259" key="1">
    <source>
        <dbReference type="PROSITE" id="PS50921"/>
    </source>
</evidence>
<evidence type="ECO:0000313" key="3">
    <source>
        <dbReference type="Proteomes" id="UP000591537"/>
    </source>
</evidence>
<gene>
    <name evidence="2" type="ORF">HNR57_007138</name>
</gene>
<dbReference type="Pfam" id="PF03861">
    <property type="entry name" value="ANTAR"/>
    <property type="match status" value="1"/>
</dbReference>
<dbReference type="AlphaFoldDB" id="A0A7W9WJL0"/>
<accession>A0A7W9WJL0</accession>
<dbReference type="Gene3D" id="1.10.10.10">
    <property type="entry name" value="Winged helix-like DNA-binding domain superfamily/Winged helix DNA-binding domain"/>
    <property type="match status" value="1"/>
</dbReference>
<organism evidence="2 3">
    <name type="scientific">Streptomyces paradoxus</name>
    <dbReference type="NCBI Taxonomy" id="66375"/>
    <lineage>
        <taxon>Bacteria</taxon>
        <taxon>Bacillati</taxon>
        <taxon>Actinomycetota</taxon>
        <taxon>Actinomycetes</taxon>
        <taxon>Kitasatosporales</taxon>
        <taxon>Streptomycetaceae</taxon>
        <taxon>Streptomyces</taxon>
    </lineage>
</organism>
<feature type="domain" description="ANTAR" evidence="1">
    <location>
        <begin position="20"/>
        <end position="81"/>
    </location>
</feature>
<dbReference type="InterPro" id="IPR011006">
    <property type="entry name" value="CheY-like_superfamily"/>
</dbReference>
<dbReference type="InterPro" id="IPR005561">
    <property type="entry name" value="ANTAR"/>
</dbReference>
<dbReference type="EMBL" id="JACHGV010000016">
    <property type="protein sequence ID" value="MBB6081187.1"/>
    <property type="molecule type" value="Genomic_DNA"/>
</dbReference>
<dbReference type="SMART" id="SM01012">
    <property type="entry name" value="ANTAR"/>
    <property type="match status" value="1"/>
</dbReference>
<proteinExistence type="predicted"/>
<dbReference type="PROSITE" id="PS50921">
    <property type="entry name" value="ANTAR"/>
    <property type="match status" value="1"/>
</dbReference>
<reference evidence="2 3" key="1">
    <citation type="submission" date="2020-08" db="EMBL/GenBank/DDBJ databases">
        <title>Genomic Encyclopedia of Type Strains, Phase IV (KMG-IV): sequencing the most valuable type-strain genomes for metagenomic binning, comparative biology and taxonomic classification.</title>
        <authorList>
            <person name="Goeker M."/>
        </authorList>
    </citation>
    <scope>NUCLEOTIDE SEQUENCE [LARGE SCALE GENOMIC DNA]</scope>
    <source>
        <strain evidence="2 3">DSM 43350</strain>
    </source>
</reference>
<dbReference type="SUPFAM" id="SSF52172">
    <property type="entry name" value="CheY-like"/>
    <property type="match status" value="1"/>
</dbReference>
<comment type="caution">
    <text evidence="2">The sequence shown here is derived from an EMBL/GenBank/DDBJ whole genome shotgun (WGS) entry which is preliminary data.</text>
</comment>
<dbReference type="GO" id="GO:0003723">
    <property type="term" value="F:RNA binding"/>
    <property type="evidence" value="ECO:0007669"/>
    <property type="project" value="InterPro"/>
</dbReference>
<keyword evidence="3" id="KW-1185">Reference proteome</keyword>
<dbReference type="Proteomes" id="UP000591537">
    <property type="component" value="Unassembled WGS sequence"/>
</dbReference>
<evidence type="ECO:0000313" key="2">
    <source>
        <dbReference type="EMBL" id="MBB6081187.1"/>
    </source>
</evidence>
<sequence>MMTTSRAQRPLPVDGRDDVVARLERENAQLRQAVDSHATVDQAIGVLVAVHRLEPAAGFEVLREVSQHTNTRLHTVAETVLSWAAGKDRLPPPVDQELKAAMKRRLDAGNGMDQPG</sequence>
<name>A0A7W9WJL0_9ACTN</name>
<dbReference type="InterPro" id="IPR036388">
    <property type="entry name" value="WH-like_DNA-bd_sf"/>
</dbReference>